<dbReference type="Proteomes" id="UP000800093">
    <property type="component" value="Unassembled WGS sequence"/>
</dbReference>
<protein>
    <submittedName>
        <fullName evidence="1">Uncharacterized protein</fullName>
    </submittedName>
</protein>
<name>A0A9P4NAD6_9PLEO</name>
<evidence type="ECO:0000313" key="2">
    <source>
        <dbReference type="Proteomes" id="UP000800093"/>
    </source>
</evidence>
<dbReference type="EMBL" id="ML986582">
    <property type="protein sequence ID" value="KAF2269548.1"/>
    <property type="molecule type" value="Genomic_DNA"/>
</dbReference>
<comment type="caution">
    <text evidence="1">The sequence shown here is derived from an EMBL/GenBank/DDBJ whole genome shotgun (WGS) entry which is preliminary data.</text>
</comment>
<proteinExistence type="predicted"/>
<dbReference type="OrthoDB" id="5817230at2759"/>
<keyword evidence="2" id="KW-1185">Reference proteome</keyword>
<feature type="non-terminal residue" evidence="1">
    <location>
        <position position="1"/>
    </location>
</feature>
<gene>
    <name evidence="1" type="ORF">CC78DRAFT_450102</name>
</gene>
<sequence>ILATVASVASLVDMLGRVITTIGGIIAQWKDPDISILNTNTQLIILKAAVVEIKDWMETYPGEIHHQLVMDLDDSLGCCQRLATRLDKDVAQLNKSLSRPVPTSVRARFVLRSKPMAELQRMIDTQISALTLLLTACNSKTLAAQRRLLEKSTSRKTLDALKKDSVSLKALRDTESIFTDTTDRLSKLSKVFDFDAQLFASKAY</sequence>
<dbReference type="AlphaFoldDB" id="A0A9P4NAD6"/>
<organism evidence="1 2">
    <name type="scientific">Lojkania enalia</name>
    <dbReference type="NCBI Taxonomy" id="147567"/>
    <lineage>
        <taxon>Eukaryota</taxon>
        <taxon>Fungi</taxon>
        <taxon>Dikarya</taxon>
        <taxon>Ascomycota</taxon>
        <taxon>Pezizomycotina</taxon>
        <taxon>Dothideomycetes</taxon>
        <taxon>Pleosporomycetidae</taxon>
        <taxon>Pleosporales</taxon>
        <taxon>Pleosporales incertae sedis</taxon>
        <taxon>Lojkania</taxon>
    </lineage>
</organism>
<feature type="non-terminal residue" evidence="1">
    <location>
        <position position="204"/>
    </location>
</feature>
<accession>A0A9P4NAD6</accession>
<evidence type="ECO:0000313" key="1">
    <source>
        <dbReference type="EMBL" id="KAF2269548.1"/>
    </source>
</evidence>
<reference evidence="2" key="1">
    <citation type="journal article" date="2020" name="Stud. Mycol.">
        <title>101 Dothideomycetes genomes: A test case for predicting lifestyles and emergence of pathogens.</title>
        <authorList>
            <person name="Haridas S."/>
            <person name="Albert R."/>
            <person name="Binder M."/>
            <person name="Bloem J."/>
            <person name="LaButti K."/>
            <person name="Salamov A."/>
            <person name="Andreopoulos B."/>
            <person name="Baker S."/>
            <person name="Barry K."/>
            <person name="Bills G."/>
            <person name="Bluhm B."/>
            <person name="Cannon C."/>
            <person name="Castanera R."/>
            <person name="Culley D."/>
            <person name="Daum C."/>
            <person name="Ezra D."/>
            <person name="Gonzalez J."/>
            <person name="Henrissat B."/>
            <person name="Kuo A."/>
            <person name="Liang C."/>
            <person name="Lipzen A."/>
            <person name="Lutzoni F."/>
            <person name="Magnuson J."/>
            <person name="Mondo S."/>
            <person name="Nolan M."/>
            <person name="Ohm R."/>
            <person name="Pangilinan J."/>
            <person name="Park H.-J."/>
            <person name="Ramirez L."/>
            <person name="Alfaro M."/>
            <person name="Sun H."/>
            <person name="Tritt A."/>
            <person name="Yoshinaga Y."/>
            <person name="Zwiers L.-H."/>
            <person name="Turgeon B."/>
            <person name="Goodwin S."/>
            <person name="Spatafora J."/>
            <person name="Crous P."/>
            <person name="Grigoriev I."/>
        </authorList>
    </citation>
    <scope>NUCLEOTIDE SEQUENCE [LARGE SCALE GENOMIC DNA]</scope>
    <source>
        <strain evidence="2">CBS 304.66</strain>
    </source>
</reference>